<dbReference type="Proteomes" id="UP001194468">
    <property type="component" value="Unassembled WGS sequence"/>
</dbReference>
<evidence type="ECO:0000313" key="2">
    <source>
        <dbReference type="Proteomes" id="UP001194468"/>
    </source>
</evidence>
<accession>A0AAD4GI17</accession>
<dbReference type="EMBL" id="WHUW01000006">
    <property type="protein sequence ID" value="KAF8444958.1"/>
    <property type="molecule type" value="Genomic_DNA"/>
</dbReference>
<organism evidence="1 2">
    <name type="scientific">Boletus edulis BED1</name>
    <dbReference type="NCBI Taxonomy" id="1328754"/>
    <lineage>
        <taxon>Eukaryota</taxon>
        <taxon>Fungi</taxon>
        <taxon>Dikarya</taxon>
        <taxon>Basidiomycota</taxon>
        <taxon>Agaricomycotina</taxon>
        <taxon>Agaricomycetes</taxon>
        <taxon>Agaricomycetidae</taxon>
        <taxon>Boletales</taxon>
        <taxon>Boletineae</taxon>
        <taxon>Boletaceae</taxon>
        <taxon>Boletoideae</taxon>
        <taxon>Boletus</taxon>
    </lineage>
</organism>
<keyword evidence="2" id="KW-1185">Reference proteome</keyword>
<name>A0AAD4GI17_BOLED</name>
<comment type="caution">
    <text evidence="1">The sequence shown here is derived from an EMBL/GenBank/DDBJ whole genome shotgun (WGS) entry which is preliminary data.</text>
</comment>
<reference evidence="1" key="2">
    <citation type="journal article" date="2020" name="Nat. Commun.">
        <title>Large-scale genome sequencing of mycorrhizal fungi provides insights into the early evolution of symbiotic traits.</title>
        <authorList>
            <person name="Miyauchi S."/>
            <person name="Kiss E."/>
            <person name="Kuo A."/>
            <person name="Drula E."/>
            <person name="Kohler A."/>
            <person name="Sanchez-Garcia M."/>
            <person name="Morin E."/>
            <person name="Andreopoulos B."/>
            <person name="Barry K.W."/>
            <person name="Bonito G."/>
            <person name="Buee M."/>
            <person name="Carver A."/>
            <person name="Chen C."/>
            <person name="Cichocki N."/>
            <person name="Clum A."/>
            <person name="Culley D."/>
            <person name="Crous P.W."/>
            <person name="Fauchery L."/>
            <person name="Girlanda M."/>
            <person name="Hayes R.D."/>
            <person name="Keri Z."/>
            <person name="LaButti K."/>
            <person name="Lipzen A."/>
            <person name="Lombard V."/>
            <person name="Magnuson J."/>
            <person name="Maillard F."/>
            <person name="Murat C."/>
            <person name="Nolan M."/>
            <person name="Ohm R.A."/>
            <person name="Pangilinan J."/>
            <person name="Pereira M.F."/>
            <person name="Perotto S."/>
            <person name="Peter M."/>
            <person name="Pfister S."/>
            <person name="Riley R."/>
            <person name="Sitrit Y."/>
            <person name="Stielow J.B."/>
            <person name="Szollosi G."/>
            <person name="Zifcakova L."/>
            <person name="Stursova M."/>
            <person name="Spatafora J.W."/>
            <person name="Tedersoo L."/>
            <person name="Vaario L.M."/>
            <person name="Yamada A."/>
            <person name="Yan M."/>
            <person name="Wang P."/>
            <person name="Xu J."/>
            <person name="Bruns T."/>
            <person name="Baldrian P."/>
            <person name="Vilgalys R."/>
            <person name="Dunand C."/>
            <person name="Henrissat B."/>
            <person name="Grigoriev I.V."/>
            <person name="Hibbett D."/>
            <person name="Nagy L.G."/>
            <person name="Martin F.M."/>
        </authorList>
    </citation>
    <scope>NUCLEOTIDE SEQUENCE</scope>
    <source>
        <strain evidence="1">BED1</strain>
    </source>
</reference>
<sequence>MAAIGTSHPDPCLNIAVISLTKTGALSGDSGLGLTGSPIHEQSISSKDSGAPWGRAERPFVLIDVNISTACAAVPKSALEQQSFTQEDAQEMTVGGVCRGSKGDASATSPACEDFDTRRDAYGPEYTFTLNNIPQNVSECQKLPSTGWRAKSLIDM</sequence>
<evidence type="ECO:0000313" key="1">
    <source>
        <dbReference type="EMBL" id="KAF8444958.1"/>
    </source>
</evidence>
<reference evidence="1" key="1">
    <citation type="submission" date="2019-10" db="EMBL/GenBank/DDBJ databases">
        <authorList>
            <consortium name="DOE Joint Genome Institute"/>
            <person name="Kuo A."/>
            <person name="Miyauchi S."/>
            <person name="Kiss E."/>
            <person name="Drula E."/>
            <person name="Kohler A."/>
            <person name="Sanchez-Garcia M."/>
            <person name="Andreopoulos B."/>
            <person name="Barry K.W."/>
            <person name="Bonito G."/>
            <person name="Buee M."/>
            <person name="Carver A."/>
            <person name="Chen C."/>
            <person name="Cichocki N."/>
            <person name="Clum A."/>
            <person name="Culley D."/>
            <person name="Crous P.W."/>
            <person name="Fauchery L."/>
            <person name="Girlanda M."/>
            <person name="Hayes R."/>
            <person name="Keri Z."/>
            <person name="LaButti K."/>
            <person name="Lipzen A."/>
            <person name="Lombard V."/>
            <person name="Magnuson J."/>
            <person name="Maillard F."/>
            <person name="Morin E."/>
            <person name="Murat C."/>
            <person name="Nolan M."/>
            <person name="Ohm R."/>
            <person name="Pangilinan J."/>
            <person name="Pereira M."/>
            <person name="Perotto S."/>
            <person name="Peter M."/>
            <person name="Riley R."/>
            <person name="Sitrit Y."/>
            <person name="Stielow B."/>
            <person name="Szollosi G."/>
            <person name="Zifcakova L."/>
            <person name="Stursova M."/>
            <person name="Spatafora J.W."/>
            <person name="Tedersoo L."/>
            <person name="Vaario L.-M."/>
            <person name="Yamada A."/>
            <person name="Yan M."/>
            <person name="Wang P."/>
            <person name="Xu J."/>
            <person name="Bruns T."/>
            <person name="Baldrian P."/>
            <person name="Vilgalys R."/>
            <person name="Henrissat B."/>
            <person name="Grigoriev I.V."/>
            <person name="Hibbett D."/>
            <person name="Nagy L.G."/>
            <person name="Martin F.M."/>
        </authorList>
    </citation>
    <scope>NUCLEOTIDE SEQUENCE</scope>
    <source>
        <strain evidence="1">BED1</strain>
    </source>
</reference>
<dbReference type="AlphaFoldDB" id="A0AAD4GI17"/>
<protein>
    <submittedName>
        <fullName evidence="1">Uncharacterized protein</fullName>
    </submittedName>
</protein>
<gene>
    <name evidence="1" type="ORF">L210DRAFT_3502359</name>
</gene>
<proteinExistence type="predicted"/>